<gene>
    <name evidence="1" type="ORF">NM208_g10258</name>
</gene>
<sequence>MEPHGLGEPLYDPPSPEDAKVDIVFVHGLNGDRIKTWTSEETKKNPSVFWPRDLLPSKCENARILSFGYNAAVAHFFNVGKGKPPIAPTTTIDDHSAALLDSLNGLRNRTNTADRPIMFVCHSLGGLVCANAVAKQYGADTAEKALVDKIRGMIFLGTPFAGSKHAPWALIVTQFLRLLVSTNQEKLKHLDERSEKLVGISNEFLKFVWERQRGDAPIQVAFYFEEYPTKQRGLNVGFIVDRESAVPRGFTALSIPEDHSDMCKFEDEYRSGFISISDNLCQWIRALDKGAGDEATKQGGINIGSASVEGVSNVTGVVSAVIASTATDGNRIVGSQKFTIIGDSAGDVAAKLAMQGKDD</sequence>
<dbReference type="EMBL" id="JANRMS010001428">
    <property type="protein sequence ID" value="KAJ3528310.1"/>
    <property type="molecule type" value="Genomic_DNA"/>
</dbReference>
<protein>
    <submittedName>
        <fullName evidence="1">Uncharacterized protein</fullName>
    </submittedName>
</protein>
<name>A0ACC1RYN0_9HYPO</name>
<accession>A0ACC1RYN0</accession>
<organism evidence="1 2">
    <name type="scientific">Fusarium decemcellulare</name>
    <dbReference type="NCBI Taxonomy" id="57161"/>
    <lineage>
        <taxon>Eukaryota</taxon>
        <taxon>Fungi</taxon>
        <taxon>Dikarya</taxon>
        <taxon>Ascomycota</taxon>
        <taxon>Pezizomycotina</taxon>
        <taxon>Sordariomycetes</taxon>
        <taxon>Hypocreomycetidae</taxon>
        <taxon>Hypocreales</taxon>
        <taxon>Nectriaceae</taxon>
        <taxon>Fusarium</taxon>
        <taxon>Fusarium decemcellulare species complex</taxon>
    </lineage>
</organism>
<dbReference type="Proteomes" id="UP001148629">
    <property type="component" value="Unassembled WGS sequence"/>
</dbReference>
<evidence type="ECO:0000313" key="1">
    <source>
        <dbReference type="EMBL" id="KAJ3528310.1"/>
    </source>
</evidence>
<evidence type="ECO:0000313" key="2">
    <source>
        <dbReference type="Proteomes" id="UP001148629"/>
    </source>
</evidence>
<reference evidence="1" key="1">
    <citation type="submission" date="2022-08" db="EMBL/GenBank/DDBJ databases">
        <title>Genome Sequence of Fusarium decemcellulare.</title>
        <authorList>
            <person name="Buettner E."/>
        </authorList>
    </citation>
    <scope>NUCLEOTIDE SEQUENCE</scope>
    <source>
        <strain evidence="1">Babe19</strain>
    </source>
</reference>
<proteinExistence type="predicted"/>
<keyword evidence="2" id="KW-1185">Reference proteome</keyword>
<comment type="caution">
    <text evidence="1">The sequence shown here is derived from an EMBL/GenBank/DDBJ whole genome shotgun (WGS) entry which is preliminary data.</text>
</comment>